<dbReference type="PANTHER" id="PTHR12526:SF636">
    <property type="entry name" value="BLL3647 PROTEIN"/>
    <property type="match status" value="1"/>
</dbReference>
<evidence type="ECO:0000313" key="3">
    <source>
        <dbReference type="Proteomes" id="UP000315525"/>
    </source>
</evidence>
<keyword evidence="2" id="KW-0808">Transferase</keyword>
<dbReference type="AlphaFoldDB" id="A0A523UPG0"/>
<dbReference type="PANTHER" id="PTHR12526">
    <property type="entry name" value="GLYCOSYLTRANSFERASE"/>
    <property type="match status" value="1"/>
</dbReference>
<proteinExistence type="predicted"/>
<protein>
    <submittedName>
        <fullName evidence="2">Glycosyltransferase</fullName>
    </submittedName>
</protein>
<dbReference type="InterPro" id="IPR028098">
    <property type="entry name" value="Glyco_trans_4-like_N"/>
</dbReference>
<dbReference type="SUPFAM" id="SSF53756">
    <property type="entry name" value="UDP-Glycosyltransferase/glycogen phosphorylase"/>
    <property type="match status" value="1"/>
</dbReference>
<evidence type="ECO:0000313" key="2">
    <source>
        <dbReference type="EMBL" id="TET44424.1"/>
    </source>
</evidence>
<name>A0A523UPG0_UNCT6</name>
<dbReference type="Proteomes" id="UP000315525">
    <property type="component" value="Unassembled WGS sequence"/>
</dbReference>
<sequence length="420" mass="47408">MRHDSQRVVLVIAYYFPPLAMGGVQRITKFCKYLPEYGWRPVVLTSSPRSYFALDTSFAEELKKTTAFEAKSLVPFSLGVGESFENWRTRLKRIARWVLFPDVRVLWVPYAVTVGFKLLRMFQVDCILATAPPWSSLLAARLLSHRSGLPLIVDFRDAWVDDPFASYPTFLHKRLNMSLERWVVSGAARVISISEEITAGMRSRCNGNWKKYRVVNQGFDPSDFEQVVERGERFTVCYTGSLIRTRKPDDLFVAVSQLIRDGVLDPKQVEVDIVGFCPSTFVEAARALGLEDVVRFRGYLPHAASVRRLLGADILWLYIAESEGKTILTGKLFEYLGSGKRIVASVPEDGAAASVIRALGAGVVVRPGDIEGLKQVLAESHEKWQRGIEAKMPSERLKNYDRRLLAGELAEILNEACRRR</sequence>
<organism evidence="2 3">
    <name type="scientific">candidate division TA06 bacterium</name>
    <dbReference type="NCBI Taxonomy" id="2250710"/>
    <lineage>
        <taxon>Bacteria</taxon>
        <taxon>Bacteria division TA06</taxon>
    </lineage>
</organism>
<evidence type="ECO:0000259" key="1">
    <source>
        <dbReference type="Pfam" id="PF13579"/>
    </source>
</evidence>
<dbReference type="Gene3D" id="3.40.50.2000">
    <property type="entry name" value="Glycogen Phosphorylase B"/>
    <property type="match status" value="2"/>
</dbReference>
<dbReference type="Pfam" id="PF13692">
    <property type="entry name" value="Glyco_trans_1_4"/>
    <property type="match status" value="1"/>
</dbReference>
<reference evidence="2 3" key="1">
    <citation type="submission" date="2019-03" db="EMBL/GenBank/DDBJ databases">
        <title>Metabolic potential of uncultured bacteria and archaea associated with petroleum seepage in deep-sea sediments.</title>
        <authorList>
            <person name="Dong X."/>
            <person name="Hubert C."/>
        </authorList>
    </citation>
    <scope>NUCLEOTIDE SEQUENCE [LARGE SCALE GENOMIC DNA]</scope>
    <source>
        <strain evidence="2">E44_bin18</strain>
    </source>
</reference>
<gene>
    <name evidence="2" type="ORF">E3J62_10405</name>
</gene>
<feature type="domain" description="Glycosyltransferase subfamily 4-like N-terminal" evidence="1">
    <location>
        <begin position="24"/>
        <end position="203"/>
    </location>
</feature>
<dbReference type="Pfam" id="PF13579">
    <property type="entry name" value="Glyco_trans_4_4"/>
    <property type="match status" value="1"/>
</dbReference>
<comment type="caution">
    <text evidence="2">The sequence shown here is derived from an EMBL/GenBank/DDBJ whole genome shotgun (WGS) entry which is preliminary data.</text>
</comment>
<accession>A0A523UPG0</accession>
<dbReference type="EMBL" id="SOJN01000125">
    <property type="protein sequence ID" value="TET44424.1"/>
    <property type="molecule type" value="Genomic_DNA"/>
</dbReference>
<dbReference type="GO" id="GO:0016757">
    <property type="term" value="F:glycosyltransferase activity"/>
    <property type="evidence" value="ECO:0007669"/>
    <property type="project" value="TreeGrafter"/>
</dbReference>